<name>A0A1U7HE74_9CYAN</name>
<dbReference type="EMBL" id="MRCB01000017">
    <property type="protein sequence ID" value="OKH21902.1"/>
    <property type="molecule type" value="Genomic_DNA"/>
</dbReference>
<comment type="caution">
    <text evidence="2">The sequence shown here is derived from an EMBL/GenBank/DDBJ whole genome shotgun (WGS) entry which is preliminary data.</text>
</comment>
<keyword evidence="2" id="KW-0378">Hydrolase</keyword>
<organism evidence="2 3">
    <name type="scientific">Hydrococcus rivularis NIES-593</name>
    <dbReference type="NCBI Taxonomy" id="1921803"/>
    <lineage>
        <taxon>Bacteria</taxon>
        <taxon>Bacillati</taxon>
        <taxon>Cyanobacteriota</taxon>
        <taxon>Cyanophyceae</taxon>
        <taxon>Pleurocapsales</taxon>
        <taxon>Hydrococcaceae</taxon>
        <taxon>Hydrococcus</taxon>
    </lineage>
</organism>
<keyword evidence="1" id="KW-1133">Transmembrane helix</keyword>
<protein>
    <submittedName>
        <fullName evidence="2">Glycoside hydrolase</fullName>
    </submittedName>
</protein>
<proteinExistence type="predicted"/>
<dbReference type="InterPro" id="IPR023346">
    <property type="entry name" value="Lysozyme-like_dom_sf"/>
</dbReference>
<sequence>MANRLAGWKLLGLFGAIALPIWWVNFRSDERGGRQLPRSQNIYKTQPLVMKGGDPYIRALMRTITASEANVAQPYHVLYGGKYVADLSDHPNRCVPIVTGPNIGQCSTAAGRYQFLNITWYEKAERYHPNPSNLLWWQSYSFEPKYQDAVVYAWLSDPQAWGVDISQRLREGELEEVLRLLSGTWTSLGYGIESNSMSPYLSQIYKRVLREELKSSQV</sequence>
<evidence type="ECO:0000256" key="1">
    <source>
        <dbReference type="SAM" id="Phobius"/>
    </source>
</evidence>
<gene>
    <name evidence="2" type="ORF">NIES593_14655</name>
</gene>
<keyword evidence="3" id="KW-1185">Reference proteome</keyword>
<dbReference type="STRING" id="1921803.NIES593_14655"/>
<dbReference type="Gene3D" id="1.10.530.10">
    <property type="match status" value="1"/>
</dbReference>
<accession>A0A1U7HE74</accession>
<dbReference type="OrthoDB" id="481043at2"/>
<evidence type="ECO:0000313" key="2">
    <source>
        <dbReference type="EMBL" id="OKH21902.1"/>
    </source>
</evidence>
<keyword evidence="1" id="KW-0472">Membrane</keyword>
<feature type="transmembrane region" description="Helical" evidence="1">
    <location>
        <begin position="6"/>
        <end position="26"/>
    </location>
</feature>
<reference evidence="2 3" key="1">
    <citation type="submission" date="2016-11" db="EMBL/GenBank/DDBJ databases">
        <title>Draft Genome Sequences of Nine Cyanobacterial Strains from Diverse Habitats.</title>
        <authorList>
            <person name="Zhu T."/>
            <person name="Hou S."/>
            <person name="Lu X."/>
            <person name="Hess W.R."/>
        </authorList>
    </citation>
    <scope>NUCLEOTIDE SEQUENCE [LARGE SCALE GENOMIC DNA]</scope>
    <source>
        <strain evidence="2 3">NIES-593</strain>
    </source>
</reference>
<keyword evidence="1" id="KW-0812">Transmembrane</keyword>
<dbReference type="Proteomes" id="UP000186868">
    <property type="component" value="Unassembled WGS sequence"/>
</dbReference>
<dbReference type="GO" id="GO:0016787">
    <property type="term" value="F:hydrolase activity"/>
    <property type="evidence" value="ECO:0007669"/>
    <property type="project" value="UniProtKB-KW"/>
</dbReference>
<evidence type="ECO:0000313" key="3">
    <source>
        <dbReference type="Proteomes" id="UP000186868"/>
    </source>
</evidence>
<dbReference type="RefSeq" id="WP_073600287.1">
    <property type="nucleotide sequence ID" value="NZ_MRCB01000017.1"/>
</dbReference>
<dbReference type="SUPFAM" id="SSF53955">
    <property type="entry name" value="Lysozyme-like"/>
    <property type="match status" value="1"/>
</dbReference>
<dbReference type="AlphaFoldDB" id="A0A1U7HE74"/>